<dbReference type="SUPFAM" id="SSF57184">
    <property type="entry name" value="Growth factor receptor domain"/>
    <property type="match status" value="1"/>
</dbReference>
<feature type="transmembrane region" description="Helical" evidence="1">
    <location>
        <begin position="748"/>
        <end position="766"/>
    </location>
</feature>
<feature type="transmembrane region" description="Helical" evidence="1">
    <location>
        <begin position="787"/>
        <end position="813"/>
    </location>
</feature>
<proteinExistence type="predicted"/>
<reference evidence="4" key="1">
    <citation type="submission" date="2022-10" db="EMBL/GenBank/DDBJ databases">
        <authorList>
            <person name="Chen Y."/>
            <person name="Dougan E. K."/>
            <person name="Chan C."/>
            <person name="Rhodes N."/>
            <person name="Thang M."/>
        </authorList>
    </citation>
    <scope>NUCLEOTIDE SEQUENCE</scope>
</reference>
<feature type="signal peptide" evidence="2">
    <location>
        <begin position="1"/>
        <end position="20"/>
    </location>
</feature>
<dbReference type="PANTHER" id="PTHR46967">
    <property type="entry name" value="INSULIN-LIKE GROWTH FACTOR BINDING PROTEIN,N-TERMINAL"/>
    <property type="match status" value="1"/>
</dbReference>
<keyword evidence="7" id="KW-1185">Reference proteome</keyword>
<dbReference type="Gene3D" id="3.40.190.100">
    <property type="entry name" value="Glycine betaine-binding periplasmic protein, domain 2"/>
    <property type="match status" value="1"/>
</dbReference>
<dbReference type="OrthoDB" id="415266at2759"/>
<keyword evidence="6" id="KW-0418">Kinase</keyword>
<dbReference type="Gene3D" id="3.40.190.10">
    <property type="entry name" value="Periplasmic binding protein-like II"/>
    <property type="match status" value="1"/>
</dbReference>
<sequence>MKGRLARAVLLAFLLTVTMASDDDSLCLLGGIPRSLRKNLTTANGNSLAVGLWVCQWPAAFLLSAMLHILMEEKIGYNVLVTGQGPGTTTAFYALTGCETPNDVNDAGCGDGPTGTIHHVSIEGWTLYYPTVWDAIQKDYPATAPVSFGGAWNLGGSGYYGRESMYLQASTVATALDTDGATLDFFRSYNVSWHDQSKYFGGISSVNTSLLKPCPETRLVVHEVMQFYADFTGDHDGVETVQNKTRGKCWDGYFWLPPACRTDRSKCILFVTGGAGWTIEGTMQKATVWNMPIAPIVAKDWGSFVDLPKQVACLFYWWEPDPTFLLLDPTEMTFPAHLKQEWSQGIQTSAGQQVRIDKYVSYDLQDLAPNIVALVRAMDIDMTEVQELMMDQLNSGDDATTVACRWLQGRQNVWQPWLPDSSKCFPQFGLYKEVTSSFVQDRNDPAGLICRACESGFFSVQLEDDKGTTHVCKPCTPGSAQPSGAAIACDPCSAGEYQDAFGQAVCMRCPQGSYQDRKGQSHCKRCPVATSTLGLGSNGPEECRCEAGSINMESNGLRCASCGEGMVCPFASTVDALQNGTSDASEKYIAKIAEGYYSRVDSPTSIFKCTEKRRCPGGLAGTCAGGLINAPCAECPPGQTWSGDKCVGCDALTTAFWWVVPILLPSIVAVSYYVTNPKVTAKASTRQAASAGVALFILLVQTVSIMASTTIPWPDNFKTSAIPLRIFMFDLESVSFSCFSTLTIAGRYTLSISGFPMLVLWLWLCFAMSKLPPFQRLRWEQFKTWNALGSLLQMSYGPMSALALQPFMCYSHPNGLRSLLNQPSLFCGEEEHMAMLIGGSLLLMLFVFGFLAVCTVAAWKMPKWIARLLRVETWKQTARPGQ</sequence>
<dbReference type="PANTHER" id="PTHR46967:SF1">
    <property type="entry name" value="KERATIN-ASSOCIATED PROTEIN 16-1-LIKE"/>
    <property type="match status" value="1"/>
</dbReference>
<dbReference type="Proteomes" id="UP001152797">
    <property type="component" value="Unassembled WGS sequence"/>
</dbReference>
<dbReference type="GO" id="GO:0016301">
    <property type="term" value="F:kinase activity"/>
    <property type="evidence" value="ECO:0007669"/>
    <property type="project" value="UniProtKB-KW"/>
</dbReference>
<dbReference type="SMART" id="SM01411">
    <property type="entry name" value="Ephrin_rec_like"/>
    <property type="match status" value="2"/>
</dbReference>
<dbReference type="EMBL" id="CAMXCT020003513">
    <property type="protein sequence ID" value="CAL1158235.1"/>
    <property type="molecule type" value="Genomic_DNA"/>
</dbReference>
<evidence type="ECO:0000313" key="5">
    <source>
        <dbReference type="EMBL" id="CAL1158235.1"/>
    </source>
</evidence>
<evidence type="ECO:0000256" key="1">
    <source>
        <dbReference type="SAM" id="Phobius"/>
    </source>
</evidence>
<keyword evidence="6" id="KW-0808">Transferase</keyword>
<dbReference type="EMBL" id="CAMXCT010003513">
    <property type="protein sequence ID" value="CAI4004860.1"/>
    <property type="molecule type" value="Genomic_DNA"/>
</dbReference>
<dbReference type="AlphaFoldDB" id="A0A9P1D7X4"/>
<evidence type="ECO:0000259" key="3">
    <source>
        <dbReference type="Pfam" id="PF07699"/>
    </source>
</evidence>
<feature type="chain" id="PRO_5043271142" evidence="2">
    <location>
        <begin position="21"/>
        <end position="882"/>
    </location>
</feature>
<keyword evidence="1" id="KW-0812">Transmembrane</keyword>
<dbReference type="InterPro" id="IPR009030">
    <property type="entry name" value="Growth_fac_rcpt_cys_sf"/>
</dbReference>
<evidence type="ECO:0000313" key="4">
    <source>
        <dbReference type="EMBL" id="CAI4004860.1"/>
    </source>
</evidence>
<keyword evidence="1" id="KW-1133">Transmembrane helix</keyword>
<feature type="transmembrane region" description="Helical" evidence="1">
    <location>
        <begin position="655"/>
        <end position="675"/>
    </location>
</feature>
<keyword evidence="1" id="KW-0472">Membrane</keyword>
<protein>
    <submittedName>
        <fullName evidence="6">Tyrosine-protein kinase ephrin type A/B receptor-like domain-containing protein</fullName>
    </submittedName>
</protein>
<organism evidence="4">
    <name type="scientific">Cladocopium goreaui</name>
    <dbReference type="NCBI Taxonomy" id="2562237"/>
    <lineage>
        <taxon>Eukaryota</taxon>
        <taxon>Sar</taxon>
        <taxon>Alveolata</taxon>
        <taxon>Dinophyceae</taxon>
        <taxon>Suessiales</taxon>
        <taxon>Symbiodiniaceae</taxon>
        <taxon>Cladocopium</taxon>
    </lineage>
</organism>
<keyword evidence="6" id="KW-0675">Receptor</keyword>
<feature type="transmembrane region" description="Helical" evidence="1">
    <location>
        <begin position="687"/>
        <end position="707"/>
    </location>
</feature>
<gene>
    <name evidence="4" type="ORF">C1SCF055_LOCUS30629</name>
</gene>
<dbReference type="Gene3D" id="2.10.50.10">
    <property type="entry name" value="Tumor Necrosis Factor Receptor, subunit A, domain 2"/>
    <property type="match status" value="2"/>
</dbReference>
<dbReference type="Pfam" id="PF07699">
    <property type="entry name" value="Ephrin_rec_like"/>
    <property type="match status" value="1"/>
</dbReference>
<dbReference type="SUPFAM" id="SSF53850">
    <property type="entry name" value="Periplasmic binding protein-like II"/>
    <property type="match status" value="1"/>
</dbReference>
<comment type="caution">
    <text evidence="4">The sequence shown here is derived from an EMBL/GenBank/DDBJ whole genome shotgun (WGS) entry which is preliminary data.</text>
</comment>
<evidence type="ECO:0000256" key="2">
    <source>
        <dbReference type="SAM" id="SignalP"/>
    </source>
</evidence>
<name>A0A9P1D7X4_9DINO</name>
<accession>A0A9P1D7X4</accession>
<feature type="domain" description="Tyrosine-protein kinase ephrin type A/B receptor-like" evidence="3">
    <location>
        <begin position="495"/>
        <end position="543"/>
    </location>
</feature>
<dbReference type="InterPro" id="IPR011641">
    <property type="entry name" value="Tyr-kin_ephrin_A/B_rcpt-like"/>
</dbReference>
<keyword evidence="2" id="KW-0732">Signal</keyword>
<evidence type="ECO:0000313" key="7">
    <source>
        <dbReference type="Proteomes" id="UP001152797"/>
    </source>
</evidence>
<dbReference type="EMBL" id="CAMXCT030003513">
    <property type="protein sequence ID" value="CAL4792172.1"/>
    <property type="molecule type" value="Genomic_DNA"/>
</dbReference>
<reference evidence="5" key="2">
    <citation type="submission" date="2024-04" db="EMBL/GenBank/DDBJ databases">
        <authorList>
            <person name="Chen Y."/>
            <person name="Shah S."/>
            <person name="Dougan E. K."/>
            <person name="Thang M."/>
            <person name="Chan C."/>
        </authorList>
    </citation>
    <scope>NUCLEOTIDE SEQUENCE [LARGE SCALE GENOMIC DNA]</scope>
</reference>
<feature type="transmembrane region" description="Helical" evidence="1">
    <location>
        <begin position="833"/>
        <end position="859"/>
    </location>
</feature>
<evidence type="ECO:0000313" key="6">
    <source>
        <dbReference type="EMBL" id="CAL4792172.1"/>
    </source>
</evidence>